<dbReference type="EMBL" id="JAEFBJ010000006">
    <property type="protein sequence ID" value="KAG7599497.1"/>
    <property type="molecule type" value="Genomic_DNA"/>
</dbReference>
<evidence type="ECO:0000259" key="1">
    <source>
        <dbReference type="Pfam" id="PF13456"/>
    </source>
</evidence>
<name>A0A8T2CJ31_ARASU</name>
<dbReference type="CDD" id="cd06222">
    <property type="entry name" value="RNase_H_like"/>
    <property type="match status" value="1"/>
</dbReference>
<gene>
    <name evidence="2" type="ORF">ISN44_As06g036800</name>
</gene>
<sequence length="787" mass="89393">MVASDHSPVVATLLDKIPRGKQTFRFDKRWIGKDGLMEAISNGWNSESDSGAGKFVEKLNNCRRAISQWRRELTPYGRQTIEELKSELYVAQRDDRRSREEITELTFRLKEAYRDEELYWYQKSRCSWMQLGDNNSKYFHALTKQRRARNRITGLHDANGIWSAEDKDIQNIAVSYFKDLFTTTKPEAFEESLAEIQSLITDQVNNFLTAPATESEVDEDIKEEIKSTLGITNIGGMGSYLGLPESLGGSKTKNFSFVKDRLQTRINGWSAKFLSKGGKEVLIKSVAAALPTYVMSCFRLPKTITSKLTSSVAKFWWSSNGDSRGMHWMAWNKLCNSKSEGGLGFRHVDDFNSALLAKQLWRLITVPDSLFAKVFKGRYFRKSNPLENIKSYSPSYGWRSICSARSLVNKGLIKRVGSGTSISVWEDPWFPAQFPRPAKSNGSLVDPLLLVNNLIDSRSNFWNIALLEEIFDPEDIAIISALPVGALTKEDTLAWHFTKSGKYTVKSGYHTAQLCQMWQTSGNNQSYTLSVPPGTTGLGTLSYSYSNGNFPTESIFANLDHLFWRIPSDFDSSAFPWIIWYIWKARNEKIFENIDKDPLEVLRLAEKEAQLWQSAQIELHHETHGTLELVNRSRVGNTALDSNYSGYRCFVDGSWKESDKFSGTGWFCTSSNGEPPTMGAANLRRSLSPLHTEFEALLWAMKCMIGADNQEVEFLTDYSDLVKMVSSPTEWPAFSVYLEEFQSDKEEFSSFSLSLISRNANVKADHLARKIRTEPLHITFVNNIPQE</sequence>
<evidence type="ECO:0000313" key="3">
    <source>
        <dbReference type="Proteomes" id="UP000694251"/>
    </source>
</evidence>
<dbReference type="GO" id="GO:0003676">
    <property type="term" value="F:nucleic acid binding"/>
    <property type="evidence" value="ECO:0007669"/>
    <property type="project" value="InterPro"/>
</dbReference>
<dbReference type="OrthoDB" id="1102184at2759"/>
<feature type="domain" description="RNase H type-1" evidence="1">
    <location>
        <begin position="651"/>
        <end position="770"/>
    </location>
</feature>
<accession>A0A8T2CJ31</accession>
<dbReference type="InterPro" id="IPR044730">
    <property type="entry name" value="RNase_H-like_dom_plant"/>
</dbReference>
<dbReference type="PANTHER" id="PTHR33116">
    <property type="entry name" value="REVERSE TRANSCRIPTASE ZINC-BINDING DOMAIN-CONTAINING PROTEIN-RELATED-RELATED"/>
    <property type="match status" value="1"/>
</dbReference>
<proteinExistence type="predicted"/>
<dbReference type="AlphaFoldDB" id="A0A8T2CJ31"/>
<keyword evidence="3" id="KW-1185">Reference proteome</keyword>
<dbReference type="Pfam" id="PF13456">
    <property type="entry name" value="RVT_3"/>
    <property type="match status" value="1"/>
</dbReference>
<dbReference type="PANTHER" id="PTHR33116:SF86">
    <property type="entry name" value="REVERSE TRANSCRIPTASE DOMAIN-CONTAINING PROTEIN"/>
    <property type="match status" value="1"/>
</dbReference>
<dbReference type="InterPro" id="IPR002156">
    <property type="entry name" value="RNaseH_domain"/>
</dbReference>
<comment type="caution">
    <text evidence="2">The sequence shown here is derived from an EMBL/GenBank/DDBJ whole genome shotgun (WGS) entry which is preliminary data.</text>
</comment>
<reference evidence="2 3" key="1">
    <citation type="submission" date="2020-12" db="EMBL/GenBank/DDBJ databases">
        <title>Concerted genomic and epigenomic changes stabilize Arabidopsis allopolyploids.</title>
        <authorList>
            <person name="Chen Z."/>
        </authorList>
    </citation>
    <scope>NUCLEOTIDE SEQUENCE [LARGE SCALE GENOMIC DNA]</scope>
    <source>
        <strain evidence="2">As9502</strain>
        <tissue evidence="2">Leaf</tissue>
    </source>
</reference>
<organism evidence="2 3">
    <name type="scientific">Arabidopsis suecica</name>
    <name type="common">Swedish thale-cress</name>
    <name type="synonym">Cardaminopsis suecica</name>
    <dbReference type="NCBI Taxonomy" id="45249"/>
    <lineage>
        <taxon>Eukaryota</taxon>
        <taxon>Viridiplantae</taxon>
        <taxon>Streptophyta</taxon>
        <taxon>Embryophyta</taxon>
        <taxon>Tracheophyta</taxon>
        <taxon>Spermatophyta</taxon>
        <taxon>Magnoliopsida</taxon>
        <taxon>eudicotyledons</taxon>
        <taxon>Gunneridae</taxon>
        <taxon>Pentapetalae</taxon>
        <taxon>rosids</taxon>
        <taxon>malvids</taxon>
        <taxon>Brassicales</taxon>
        <taxon>Brassicaceae</taxon>
        <taxon>Camelineae</taxon>
        <taxon>Arabidopsis</taxon>
    </lineage>
</organism>
<dbReference type="Proteomes" id="UP000694251">
    <property type="component" value="Chromosome 6"/>
</dbReference>
<protein>
    <submittedName>
        <fullName evidence="2">Ribonuclease H domain</fullName>
    </submittedName>
</protein>
<evidence type="ECO:0000313" key="2">
    <source>
        <dbReference type="EMBL" id="KAG7599497.1"/>
    </source>
</evidence>
<dbReference type="GO" id="GO:0004523">
    <property type="term" value="F:RNA-DNA hybrid ribonuclease activity"/>
    <property type="evidence" value="ECO:0007669"/>
    <property type="project" value="InterPro"/>
</dbReference>